<sequence>MPSETEKSSEKPQTLGPAKFAHHSEGHKNRLGDIIIKSIFKGGLYGALISIPTDLLLRWKSPTFRLLGLRGWVFYHTIWISAGASFHTEREVMKFESLVRWEEKMKRDKLIELSVMNGDYDEGYDSIQRKKKAKAAANAEDSPK</sequence>
<reference evidence="2" key="1">
    <citation type="submission" date="2013-12" db="EMBL/GenBank/DDBJ databases">
        <authorList>
            <person name="Genoscope - CEA"/>
        </authorList>
    </citation>
    <scope>NUCLEOTIDE SEQUENCE</scope>
    <source>
        <strain evidence="2">CBS 1993</strain>
    </source>
</reference>
<reference evidence="2" key="2">
    <citation type="submission" date="2014-02" db="EMBL/GenBank/DDBJ databases">
        <title>Complete DNA sequence of /Kuraishia capsulata/ illustrates novel genomic features among budding yeasts (/Saccharomycotina/).</title>
        <authorList>
            <person name="Morales L."/>
            <person name="Noel B."/>
            <person name="Porcel B."/>
            <person name="Marcet-Houben M."/>
            <person name="Hullo M-F."/>
            <person name="Sacerdot C."/>
            <person name="Tekaia F."/>
            <person name="Leh-Louis V."/>
            <person name="Despons L."/>
            <person name="Khanna V."/>
            <person name="Aury J-M."/>
            <person name="Barbe V."/>
            <person name="Couloux A."/>
            <person name="Labadie K."/>
            <person name="Pelletier E."/>
            <person name="Souciet J-L."/>
            <person name="Boekhout T."/>
            <person name="Gabaldon T."/>
            <person name="Wincker P."/>
            <person name="Dujon B."/>
        </authorList>
    </citation>
    <scope>NUCLEOTIDE SEQUENCE</scope>
    <source>
        <strain evidence="2">CBS 1993</strain>
    </source>
</reference>
<proteinExistence type="predicted"/>
<feature type="region of interest" description="Disordered" evidence="1">
    <location>
        <begin position="1"/>
        <end position="24"/>
    </location>
</feature>
<dbReference type="EMBL" id="HG793125">
    <property type="protein sequence ID" value="CDK25126.1"/>
    <property type="molecule type" value="Genomic_DNA"/>
</dbReference>
<dbReference type="GeneID" id="34518526"/>
<gene>
    <name evidence="2" type="ORF">KUCA_T00001093001</name>
</gene>
<keyword evidence="3" id="KW-1185">Reference proteome</keyword>
<feature type="compositionally biased region" description="Basic and acidic residues" evidence="1">
    <location>
        <begin position="1"/>
        <end position="10"/>
    </location>
</feature>
<dbReference type="HOGENOM" id="CLU_1796767_0_0_1"/>
<name>W6MGW3_9ASCO</name>
<accession>W6MGW3</accession>
<evidence type="ECO:0000256" key="1">
    <source>
        <dbReference type="SAM" id="MobiDB-lite"/>
    </source>
</evidence>
<dbReference type="RefSeq" id="XP_022457138.1">
    <property type="nucleotide sequence ID" value="XM_022605695.1"/>
</dbReference>
<protein>
    <submittedName>
        <fullName evidence="2">Uncharacterized protein</fullName>
    </submittedName>
</protein>
<dbReference type="AlphaFoldDB" id="W6MGW3"/>
<evidence type="ECO:0000313" key="3">
    <source>
        <dbReference type="Proteomes" id="UP000019384"/>
    </source>
</evidence>
<evidence type="ECO:0000313" key="2">
    <source>
        <dbReference type="EMBL" id="CDK25126.1"/>
    </source>
</evidence>
<dbReference type="Proteomes" id="UP000019384">
    <property type="component" value="Unassembled WGS sequence"/>
</dbReference>
<dbReference type="OrthoDB" id="3979469at2759"/>
<organism evidence="2 3">
    <name type="scientific">Kuraishia capsulata CBS 1993</name>
    <dbReference type="NCBI Taxonomy" id="1382522"/>
    <lineage>
        <taxon>Eukaryota</taxon>
        <taxon>Fungi</taxon>
        <taxon>Dikarya</taxon>
        <taxon>Ascomycota</taxon>
        <taxon>Saccharomycotina</taxon>
        <taxon>Pichiomycetes</taxon>
        <taxon>Pichiales</taxon>
        <taxon>Pichiaceae</taxon>
        <taxon>Kuraishia</taxon>
    </lineage>
</organism>